<reference evidence="1 2" key="1">
    <citation type="submission" date="2016-07" db="EMBL/GenBank/DDBJ databases">
        <title>Draft genome of the white-rot fungus Obba rivulosa 3A-2.</title>
        <authorList>
            <consortium name="DOE Joint Genome Institute"/>
            <person name="Miettinen O."/>
            <person name="Riley R."/>
            <person name="Acob R."/>
            <person name="Barry K."/>
            <person name="Cullen D."/>
            <person name="De Vries R."/>
            <person name="Hainaut M."/>
            <person name="Hatakka A."/>
            <person name="Henrissat B."/>
            <person name="Hilden K."/>
            <person name="Kuo R."/>
            <person name="Labutti K."/>
            <person name="Lipzen A."/>
            <person name="Makela M.R."/>
            <person name="Sandor L."/>
            <person name="Spatafora J.W."/>
            <person name="Grigoriev I.V."/>
            <person name="Hibbett D.S."/>
        </authorList>
    </citation>
    <scope>NUCLEOTIDE SEQUENCE [LARGE SCALE GENOMIC DNA]</scope>
    <source>
        <strain evidence="1 2">3A-2</strain>
    </source>
</reference>
<name>A0A8E2ASV4_9APHY</name>
<evidence type="ECO:0000313" key="1">
    <source>
        <dbReference type="EMBL" id="OCH89753.1"/>
    </source>
</evidence>
<dbReference type="Proteomes" id="UP000250043">
    <property type="component" value="Unassembled WGS sequence"/>
</dbReference>
<dbReference type="EMBL" id="KV722420">
    <property type="protein sequence ID" value="OCH89753.1"/>
    <property type="molecule type" value="Genomic_DNA"/>
</dbReference>
<keyword evidence="2" id="KW-1185">Reference proteome</keyword>
<gene>
    <name evidence="1" type="ORF">OBBRIDRAFT_651636</name>
</gene>
<proteinExistence type="predicted"/>
<dbReference type="AlphaFoldDB" id="A0A8E2ASV4"/>
<protein>
    <submittedName>
        <fullName evidence="1">Uncharacterized protein</fullName>
    </submittedName>
</protein>
<evidence type="ECO:0000313" key="2">
    <source>
        <dbReference type="Proteomes" id="UP000250043"/>
    </source>
</evidence>
<organism evidence="1 2">
    <name type="scientific">Obba rivulosa</name>
    <dbReference type="NCBI Taxonomy" id="1052685"/>
    <lineage>
        <taxon>Eukaryota</taxon>
        <taxon>Fungi</taxon>
        <taxon>Dikarya</taxon>
        <taxon>Basidiomycota</taxon>
        <taxon>Agaricomycotina</taxon>
        <taxon>Agaricomycetes</taxon>
        <taxon>Polyporales</taxon>
        <taxon>Gelatoporiaceae</taxon>
        <taxon>Obba</taxon>
    </lineage>
</organism>
<sequence length="155" mass="17557">MTRRRAGLQSRRIGSLTQCQHARRGERIDLATVVMRPTSLRSRFEQAVLCISTHPADCRRAPYSWYQVLGPAAWFPRPWHRSGLNIARLPTLPSGLVAECEILTRIPPTSSRLEFVYGIRRLWPSCLLRLLPWQRPCGSHHVLVPLGIVTGTAAQ</sequence>
<accession>A0A8E2ASV4</accession>